<dbReference type="SMART" id="SM01232">
    <property type="entry name" value="H2TH"/>
    <property type="match status" value="1"/>
</dbReference>
<dbReference type="GeneID" id="103494665"/>
<dbReference type="Pfam" id="PF06831">
    <property type="entry name" value="H2TH"/>
    <property type="match status" value="1"/>
</dbReference>
<evidence type="ECO:0000313" key="3">
    <source>
        <dbReference type="Proteomes" id="UP001652600"/>
    </source>
</evidence>
<proteinExistence type="predicted"/>
<dbReference type="RefSeq" id="XP_050943352.1">
    <property type="nucleotide sequence ID" value="XM_051087395.1"/>
</dbReference>
<sequence length="310" mass="34293">MMMMSGLPSTLSSLLRNLLVQLDDGVDLSFTDKRRFAKVSLLEDPASVPPISKLGPDALLEPMALDEFIESLEKKKLAIKTLLLDQSYISGIGNWVADEVLYQARIHPNQSAATLSKESCAALHKSIQEVIEKALEVGADSSRFPNNWIFHSREKKPGKAFVDGKEIHFITTGGRTSAFVPELQKLTGAEPKNQNSKRKGNDNKKMNDEGDGELVSKTEKTADIKQKPKPKGRSKKPSKRKSKSEDEDGSDEEAENDDASDDDNGRPEGNKKMGKKTNIGQRFDAASEPEKSLKQTVQSSRNGRRRKKAK</sequence>
<dbReference type="InterPro" id="IPR010979">
    <property type="entry name" value="Ribosomal_uS13-like_H2TH"/>
</dbReference>
<evidence type="ECO:0000313" key="4">
    <source>
        <dbReference type="RefSeq" id="XP_050943352.1"/>
    </source>
</evidence>
<dbReference type="InterPro" id="IPR015886">
    <property type="entry name" value="H2TH_FPG"/>
</dbReference>
<feature type="compositionally biased region" description="Basic and acidic residues" evidence="1">
    <location>
        <begin position="199"/>
        <end position="226"/>
    </location>
</feature>
<gene>
    <name evidence="4" type="primary">LOC103494665</name>
</gene>
<feature type="compositionally biased region" description="Acidic residues" evidence="1">
    <location>
        <begin position="245"/>
        <end position="262"/>
    </location>
</feature>
<dbReference type="Pfam" id="PF21218">
    <property type="entry name" value="Fpg-like_C"/>
    <property type="match status" value="1"/>
</dbReference>
<reference evidence="4" key="1">
    <citation type="submission" date="2025-08" db="UniProtKB">
        <authorList>
            <consortium name="RefSeq"/>
        </authorList>
    </citation>
    <scope>IDENTIFICATION</scope>
    <source>
        <tissue evidence="4">Stem</tissue>
    </source>
</reference>
<dbReference type="SUPFAM" id="SSF46946">
    <property type="entry name" value="S13-like H2TH domain"/>
    <property type="match status" value="1"/>
</dbReference>
<accession>A0ABM3KZY5</accession>
<dbReference type="PANTHER" id="PTHR22993:SF9">
    <property type="entry name" value="FORMAMIDOPYRIMIDINE-DNA GLYCOSYLASE"/>
    <property type="match status" value="1"/>
</dbReference>
<feature type="compositionally biased region" description="Basic residues" evidence="1">
    <location>
        <begin position="227"/>
        <end position="242"/>
    </location>
</feature>
<dbReference type="PANTHER" id="PTHR22993">
    <property type="entry name" value="FORMAMIDOPYRIMIDINE-DNA GLYCOSYLASE"/>
    <property type="match status" value="1"/>
</dbReference>
<evidence type="ECO:0000256" key="1">
    <source>
        <dbReference type="SAM" id="MobiDB-lite"/>
    </source>
</evidence>
<dbReference type="InterPro" id="IPR049332">
    <property type="entry name" value="Fpg-like_C"/>
</dbReference>
<feature type="region of interest" description="Disordered" evidence="1">
    <location>
        <begin position="185"/>
        <end position="310"/>
    </location>
</feature>
<organism evidence="3 4">
    <name type="scientific">Cucumis melo</name>
    <name type="common">Muskmelon</name>
    <dbReference type="NCBI Taxonomy" id="3656"/>
    <lineage>
        <taxon>Eukaryota</taxon>
        <taxon>Viridiplantae</taxon>
        <taxon>Streptophyta</taxon>
        <taxon>Embryophyta</taxon>
        <taxon>Tracheophyta</taxon>
        <taxon>Spermatophyta</taxon>
        <taxon>Magnoliopsida</taxon>
        <taxon>eudicotyledons</taxon>
        <taxon>Gunneridae</taxon>
        <taxon>Pentapetalae</taxon>
        <taxon>rosids</taxon>
        <taxon>fabids</taxon>
        <taxon>Cucurbitales</taxon>
        <taxon>Cucurbitaceae</taxon>
        <taxon>Benincaseae</taxon>
        <taxon>Cucumis</taxon>
    </lineage>
</organism>
<dbReference type="Proteomes" id="UP001652600">
    <property type="component" value="Chromosome 7"/>
</dbReference>
<evidence type="ECO:0000259" key="2">
    <source>
        <dbReference type="SMART" id="SM01232"/>
    </source>
</evidence>
<dbReference type="Gene3D" id="1.10.8.50">
    <property type="match status" value="1"/>
</dbReference>
<keyword evidence="3" id="KW-1185">Reference proteome</keyword>
<protein>
    <submittedName>
        <fullName evidence="4">Formamidopyrimidine-DNA glycosylase isoform X3</fullName>
    </submittedName>
</protein>
<feature type="domain" description="Formamidopyrimidine-DNA glycosylase H2TH DNA-binding" evidence="2">
    <location>
        <begin position="54"/>
        <end position="146"/>
    </location>
</feature>
<name>A0ABM3KZY5_CUCME</name>